<evidence type="ECO:0000313" key="2">
    <source>
        <dbReference type="EMBL" id="BBU47496.1"/>
    </source>
</evidence>
<reference evidence="2 3" key="1">
    <citation type="submission" date="2020-01" db="EMBL/GenBank/DDBJ databases">
        <title>Complete genome sequence of Mycoplasma felis strain Myco-2.</title>
        <authorList>
            <person name="Kinoshita Y."/>
            <person name="Niwa H."/>
            <person name="Uchida-Fujii E."/>
            <person name="Nukada T."/>
        </authorList>
    </citation>
    <scope>NUCLEOTIDE SEQUENCE [LARGE SCALE GENOMIC DNA]</scope>
    <source>
        <strain evidence="2 3">Myco-2</strain>
    </source>
</reference>
<feature type="compositionally biased region" description="Low complexity" evidence="1">
    <location>
        <begin position="514"/>
        <end position="528"/>
    </location>
</feature>
<dbReference type="Proteomes" id="UP000464317">
    <property type="component" value="Chromosome"/>
</dbReference>
<organism evidence="2 3">
    <name type="scientific">Mycoplasmopsis felis</name>
    <dbReference type="NCBI Taxonomy" id="33923"/>
    <lineage>
        <taxon>Bacteria</taxon>
        <taxon>Bacillati</taxon>
        <taxon>Mycoplasmatota</taxon>
        <taxon>Mycoplasmoidales</taxon>
        <taxon>Metamycoplasmataceae</taxon>
        <taxon>Mycoplasmopsis</taxon>
    </lineage>
</organism>
<feature type="region of interest" description="Disordered" evidence="1">
    <location>
        <begin position="514"/>
        <end position="580"/>
    </location>
</feature>
<keyword evidence="3" id="KW-1185">Reference proteome</keyword>
<evidence type="ECO:0000313" key="3">
    <source>
        <dbReference type="Proteomes" id="UP000464317"/>
    </source>
</evidence>
<dbReference type="EMBL" id="AP022325">
    <property type="protein sequence ID" value="BBU47496.1"/>
    <property type="molecule type" value="Genomic_DNA"/>
</dbReference>
<feature type="region of interest" description="Disordered" evidence="1">
    <location>
        <begin position="186"/>
        <end position="206"/>
    </location>
</feature>
<dbReference type="KEGG" id="mfel:JPM2_1890"/>
<sequence>MTASSKPEKNNEKEINYIYVLDNDSSSETDAQPSETNTTDKTVKFIVKFAEYDHEQFTKLNNTHLEPIQEKSNDFTIRNNTYTNNQIDKLVNGIVHNDDRWTNWNDRFTDQSSLLNEFVFKVKDNNIALINGVVVNIRTTSLVRNGNNNSKEGGLGGLVIPENIRILVSEDGENFIPVKHQDKVNHKDFGESSSTTTTNTNENNDYNNKQLQKYFVTRSSSVLAVTISFEPTFAKYIKFQWDPRAKDDNATQKEHYSWEISEIEFQDLNNKDLDALKKEYITKTKQQDKIIEKLTKLIEYYANLTDTNSKRYSFIKLQANDLKDELNAQKDYLKILDAEKFKNKINEFINKAKTFDMGINQANNQNPTSDIELENALLQSRELINNLYPYLAITKSHSNSMYYDTILRMIEELQSLNDSASKTANQLFNVVYSNLINFDKFKKEFEQITNTTTLARVDEETIQVKQKQGSVNVYEASMDLIIYNIKNNENANLKLKLNPEPTGVVVSEVQYSDWSNNQSSSTSSSQDQPVASDQSNSDSTESAPTTTSATETGDSSENTDNQSSSSATTQVTTENKPKRKRITFTITNNSNAPKTVSFNEIWLGDTKLTELSNNVELTIPNNPTSDSEQNS</sequence>
<proteinExistence type="predicted"/>
<feature type="compositionally biased region" description="Low complexity" evidence="1">
    <location>
        <begin position="537"/>
        <end position="573"/>
    </location>
</feature>
<protein>
    <submittedName>
        <fullName evidence="2">Uncharacterized protein</fullName>
    </submittedName>
</protein>
<dbReference type="AlphaFoldDB" id="A0A809SK25"/>
<evidence type="ECO:0000256" key="1">
    <source>
        <dbReference type="SAM" id="MobiDB-lite"/>
    </source>
</evidence>
<gene>
    <name evidence="2" type="ORF">JPM2_1890</name>
</gene>
<name>A0A809SK25_9BACT</name>
<feature type="compositionally biased region" description="Low complexity" evidence="1">
    <location>
        <begin position="191"/>
        <end position="204"/>
    </location>
</feature>
<dbReference type="RefSeq" id="WP_161553005.1">
    <property type="nucleotide sequence ID" value="NZ_AP022325.1"/>
</dbReference>
<accession>A0A809SK25</accession>